<evidence type="ECO:0000313" key="4">
    <source>
        <dbReference type="Proteomes" id="UP000241426"/>
    </source>
</evidence>
<organism evidence="1 4">
    <name type="scientific">Photobacterium kishitanii</name>
    <dbReference type="NCBI Taxonomy" id="318456"/>
    <lineage>
        <taxon>Bacteria</taxon>
        <taxon>Pseudomonadati</taxon>
        <taxon>Pseudomonadota</taxon>
        <taxon>Gammaproteobacteria</taxon>
        <taxon>Vibrionales</taxon>
        <taxon>Vibrionaceae</taxon>
        <taxon>Photobacterium</taxon>
    </lineage>
</organism>
<evidence type="ECO:0000313" key="2">
    <source>
        <dbReference type="EMBL" id="PSX46173.1"/>
    </source>
</evidence>
<dbReference type="AlphaFoldDB" id="A0A2T3KF37"/>
<accession>A0A2T3KF37</accession>
<dbReference type="Proteomes" id="UP000241426">
    <property type="component" value="Unassembled WGS sequence"/>
</dbReference>
<dbReference type="Proteomes" id="UP000240728">
    <property type="component" value="Unassembled WGS sequence"/>
</dbReference>
<proteinExistence type="predicted"/>
<dbReference type="STRING" id="318456.GCA_001455895_00285"/>
<name>A0A2T3KF37_9GAMM</name>
<evidence type="ECO:0000313" key="1">
    <source>
        <dbReference type="EMBL" id="PSU96477.1"/>
    </source>
</evidence>
<evidence type="ECO:0000313" key="3">
    <source>
        <dbReference type="Proteomes" id="UP000240728"/>
    </source>
</evidence>
<protein>
    <submittedName>
        <fullName evidence="1">Uncharacterized protein</fullName>
    </submittedName>
</protein>
<dbReference type="RefSeq" id="WP_045041273.1">
    <property type="nucleotide sequence ID" value="NZ_JAUZMV010000002.1"/>
</dbReference>
<dbReference type="OrthoDB" id="5829898at2"/>
<dbReference type="EMBL" id="PYNF01000015">
    <property type="protein sequence ID" value="PSU96477.1"/>
    <property type="molecule type" value="Genomic_DNA"/>
</dbReference>
<comment type="caution">
    <text evidence="1">The sequence shown here is derived from an EMBL/GenBank/DDBJ whole genome shotgun (WGS) entry which is preliminary data.</text>
</comment>
<gene>
    <name evidence="2" type="ORF">C0W53_04360</name>
    <name evidence="1" type="ORF">C9J27_16160</name>
</gene>
<keyword evidence="3" id="KW-1185">Reference proteome</keyword>
<reference evidence="3 4" key="1">
    <citation type="submission" date="2018-01" db="EMBL/GenBank/DDBJ databases">
        <title>Whole genome sequencing of Histamine producing bacteria.</title>
        <authorList>
            <person name="Butler K."/>
        </authorList>
    </citation>
    <scope>NUCLEOTIDE SEQUENCE [LARGE SCALE GENOMIC DNA]</scope>
    <source>
        <strain evidence="2 3">A1-4</strain>
        <strain evidence="1 4">FS-7.2</strain>
    </source>
</reference>
<sequence>MSAINKFNANIELQHIYLEVYSERYCHLRTFLESYYCYQHGLVTKQGKPDWIQIFDAGKRTVAASQIKERKLLVREMVMPLSVITGHFKALVRDDEATIESIQAIIDNCLEYIIMTREEYNVVAQAGLKETMPASYYQPSHKDYRCITARFDAAGITLLML</sequence>
<dbReference type="EMBL" id="PYOZ01000002">
    <property type="protein sequence ID" value="PSX46173.1"/>
    <property type="molecule type" value="Genomic_DNA"/>
</dbReference>